<evidence type="ECO:0000256" key="1">
    <source>
        <dbReference type="ARBA" id="ARBA00022691"/>
    </source>
</evidence>
<dbReference type="InterPro" id="IPR050377">
    <property type="entry name" value="Radical_SAM_PqqE_MftC-like"/>
</dbReference>
<dbReference type="InterPro" id="IPR007197">
    <property type="entry name" value="rSAM"/>
</dbReference>
<dbReference type="InterPro" id="IPR058240">
    <property type="entry name" value="rSAM_sf"/>
</dbReference>
<feature type="domain" description="Radical SAM core" evidence="5">
    <location>
        <begin position="15"/>
        <end position="232"/>
    </location>
</feature>
<keyword evidence="4" id="KW-0411">Iron-sulfur</keyword>
<dbReference type="SUPFAM" id="SSF102114">
    <property type="entry name" value="Radical SAM enzymes"/>
    <property type="match status" value="1"/>
</dbReference>
<dbReference type="Pfam" id="PF04055">
    <property type="entry name" value="Radical_SAM"/>
    <property type="match status" value="1"/>
</dbReference>
<keyword evidence="2" id="KW-0479">Metal-binding</keyword>
<protein>
    <submittedName>
        <fullName evidence="6">MoaA/NifB/PqqE/SkfB family radical SAM enzyme</fullName>
    </submittedName>
</protein>
<evidence type="ECO:0000313" key="6">
    <source>
        <dbReference type="EMBL" id="MDQ1029716.1"/>
    </source>
</evidence>
<evidence type="ECO:0000256" key="4">
    <source>
        <dbReference type="ARBA" id="ARBA00023014"/>
    </source>
</evidence>
<dbReference type="Gene3D" id="3.20.20.70">
    <property type="entry name" value="Aldolase class I"/>
    <property type="match status" value="1"/>
</dbReference>
<dbReference type="EMBL" id="JAUSZI010000002">
    <property type="protein sequence ID" value="MDQ1029716.1"/>
    <property type="molecule type" value="Genomic_DNA"/>
</dbReference>
<keyword evidence="1" id="KW-0949">S-adenosyl-L-methionine</keyword>
<dbReference type="PROSITE" id="PS51918">
    <property type="entry name" value="RADICAL_SAM"/>
    <property type="match status" value="1"/>
</dbReference>
<evidence type="ECO:0000256" key="2">
    <source>
        <dbReference type="ARBA" id="ARBA00022723"/>
    </source>
</evidence>
<dbReference type="PANTHER" id="PTHR11228">
    <property type="entry name" value="RADICAL SAM DOMAIN PROTEIN"/>
    <property type="match status" value="1"/>
</dbReference>
<dbReference type="InterPro" id="IPR013785">
    <property type="entry name" value="Aldolase_TIM"/>
</dbReference>
<dbReference type="RefSeq" id="WP_307525026.1">
    <property type="nucleotide sequence ID" value="NZ_JAUSZI010000002.1"/>
</dbReference>
<dbReference type="Proteomes" id="UP001230328">
    <property type="component" value="Unassembled WGS sequence"/>
</dbReference>
<dbReference type="CDD" id="cd01335">
    <property type="entry name" value="Radical_SAM"/>
    <property type="match status" value="1"/>
</dbReference>
<keyword evidence="3" id="KW-0408">Iron</keyword>
<reference evidence="6 7" key="1">
    <citation type="submission" date="2023-07" db="EMBL/GenBank/DDBJ databases">
        <title>Comparative genomics of wheat-associated soil bacteria to identify genetic determinants of phenazine resistance.</title>
        <authorList>
            <person name="Mouncey N."/>
        </authorList>
    </citation>
    <scope>NUCLEOTIDE SEQUENCE [LARGE SCALE GENOMIC DNA]</scope>
    <source>
        <strain evidence="6 7">V2I4</strain>
    </source>
</reference>
<evidence type="ECO:0000313" key="7">
    <source>
        <dbReference type="Proteomes" id="UP001230328"/>
    </source>
</evidence>
<proteinExistence type="predicted"/>
<evidence type="ECO:0000256" key="3">
    <source>
        <dbReference type="ARBA" id="ARBA00023004"/>
    </source>
</evidence>
<dbReference type="PANTHER" id="PTHR11228:SF7">
    <property type="entry name" value="PQQA PEPTIDE CYCLASE"/>
    <property type="match status" value="1"/>
</dbReference>
<dbReference type="SFLD" id="SFLDS00029">
    <property type="entry name" value="Radical_SAM"/>
    <property type="match status" value="1"/>
</dbReference>
<gene>
    <name evidence="6" type="ORF">QF035_007298</name>
</gene>
<organism evidence="6 7">
    <name type="scientific">Streptomyces umbrinus</name>
    <dbReference type="NCBI Taxonomy" id="67370"/>
    <lineage>
        <taxon>Bacteria</taxon>
        <taxon>Bacillati</taxon>
        <taxon>Actinomycetota</taxon>
        <taxon>Actinomycetes</taxon>
        <taxon>Kitasatosporales</taxon>
        <taxon>Streptomycetaceae</taxon>
        <taxon>Streptomyces</taxon>
        <taxon>Streptomyces phaeochromogenes group</taxon>
    </lineage>
</organism>
<dbReference type="SFLD" id="SFLDG01067">
    <property type="entry name" value="SPASM/twitch_domain_containing"/>
    <property type="match status" value="1"/>
</dbReference>
<accession>A0ABU0T1Q2</accession>
<comment type="caution">
    <text evidence="6">The sequence shown here is derived from an EMBL/GenBank/DDBJ whole genome shotgun (WGS) entry which is preliminary data.</text>
</comment>
<keyword evidence="7" id="KW-1185">Reference proteome</keyword>
<sequence>MEYDPDANTFSGAPHTGLPQVMWHITDVCALTCPFCFSTKSGLGTPHKYLESIAERLKQIGVLKVDFGGGEPVSYDRFAEAVDLCERRSMYLTVTTSGVISPRSRCWLLENHERFTRVIVSIDGTSMVHDRLRGRIGAFDDAMGVMTDLLDLGAKVRVNTVLTSVLTQEVLTGLQRALEEKCLPEWCLIQPHPSNAKEYFDTYAVEDASFRTLVARVHEESDAETKVIERPRSAYVGYWTLHPGGRMRPQQTGAEDGKGFHLLEVSLEEAMLEISKVPVKVPTE</sequence>
<name>A0ABU0T1Q2_9ACTN</name>
<evidence type="ECO:0000259" key="5">
    <source>
        <dbReference type="PROSITE" id="PS51918"/>
    </source>
</evidence>